<keyword evidence="12 20" id="KW-0418">Kinase</keyword>
<accession>A0A2U1FLY3</accession>
<keyword evidence="8" id="KW-0597">Phosphoprotein</keyword>
<dbReference type="Pfam" id="PF02518">
    <property type="entry name" value="HATPase_c"/>
    <property type="match status" value="1"/>
</dbReference>
<evidence type="ECO:0000256" key="14">
    <source>
        <dbReference type="ARBA" id="ARBA00023004"/>
    </source>
</evidence>
<dbReference type="Gene3D" id="1.20.5.1930">
    <property type="match status" value="1"/>
</dbReference>
<dbReference type="GO" id="GO:0005524">
    <property type="term" value="F:ATP binding"/>
    <property type="evidence" value="ECO:0007669"/>
    <property type="project" value="UniProtKB-KW"/>
</dbReference>
<dbReference type="Pfam" id="PF07730">
    <property type="entry name" value="HisKA_3"/>
    <property type="match status" value="1"/>
</dbReference>
<dbReference type="GO" id="GO:0046872">
    <property type="term" value="F:metal ion binding"/>
    <property type="evidence" value="ECO:0007669"/>
    <property type="project" value="UniProtKB-KW"/>
</dbReference>
<evidence type="ECO:0000256" key="5">
    <source>
        <dbReference type="ARBA" id="ARBA00017322"/>
    </source>
</evidence>
<dbReference type="InterPro" id="IPR036890">
    <property type="entry name" value="HATPase_C_sf"/>
</dbReference>
<dbReference type="Pfam" id="PF13185">
    <property type="entry name" value="GAF_2"/>
    <property type="match status" value="1"/>
</dbReference>
<evidence type="ECO:0000256" key="11">
    <source>
        <dbReference type="ARBA" id="ARBA00022741"/>
    </source>
</evidence>
<keyword evidence="13" id="KW-0067">ATP-binding</keyword>
<dbReference type="InterPro" id="IPR029016">
    <property type="entry name" value="GAF-like_dom_sf"/>
</dbReference>
<evidence type="ECO:0000256" key="12">
    <source>
        <dbReference type="ARBA" id="ARBA00022777"/>
    </source>
</evidence>
<dbReference type="AlphaFoldDB" id="A0A2U1FLY3"/>
<dbReference type="InterPro" id="IPR011712">
    <property type="entry name" value="Sig_transdc_His_kin_sub3_dim/P"/>
</dbReference>
<keyword evidence="7" id="KW-0963">Cytoplasm</keyword>
<protein>
    <recommendedName>
        <fullName evidence="5">Oxygen sensor histidine kinase NreB</fullName>
        <ecNumber evidence="4">2.7.13.3</ecNumber>
    </recommendedName>
    <alternativeName>
        <fullName evidence="18">Nitrogen regulation protein B</fullName>
    </alternativeName>
</protein>
<evidence type="ECO:0000256" key="10">
    <source>
        <dbReference type="ARBA" id="ARBA00022723"/>
    </source>
</evidence>
<dbReference type="PRINTS" id="PR00344">
    <property type="entry name" value="BCTRLSENSOR"/>
</dbReference>
<comment type="catalytic activity">
    <reaction evidence="1">
        <text>ATP + protein L-histidine = ADP + protein N-phospho-L-histidine.</text>
        <dbReference type="EC" id="2.7.13.3"/>
    </reaction>
</comment>
<name>A0A2U1FLY3_9PSEU</name>
<evidence type="ECO:0000313" key="21">
    <source>
        <dbReference type="Proteomes" id="UP000245639"/>
    </source>
</evidence>
<dbReference type="InterPro" id="IPR005467">
    <property type="entry name" value="His_kinase_dom"/>
</dbReference>
<feature type="domain" description="Histidine kinase" evidence="19">
    <location>
        <begin position="304"/>
        <end position="394"/>
    </location>
</feature>
<dbReference type="PANTHER" id="PTHR24421">
    <property type="entry name" value="NITRATE/NITRITE SENSOR PROTEIN NARX-RELATED"/>
    <property type="match status" value="1"/>
</dbReference>
<dbReference type="PANTHER" id="PTHR24421:SF10">
    <property type="entry name" value="NITRATE_NITRITE SENSOR PROTEIN NARQ"/>
    <property type="match status" value="1"/>
</dbReference>
<dbReference type="InterPro" id="IPR003594">
    <property type="entry name" value="HATPase_dom"/>
</dbReference>
<dbReference type="Proteomes" id="UP000245639">
    <property type="component" value="Unassembled WGS sequence"/>
</dbReference>
<sequence>MTRGLGLADPERENAVLLAIIEATTSGPGVEPLAAAVARVITEATATDVCFVHVLDDTEPSLTLAGATPPFDAQVGAVRLPLGQGVTGWVASHREPVVIPADKHADPRYVAIPELRGERYTSMVSVPMESEPAGLAGVLNVHTVARREFDDRDVRVLLTIGRLVAGAVHQARMHRRLAAREEAHGRFAEQMVAAQEAERQRLARDIHDGISQRLVTLSFHLDAVRTFVERGEADAARADLATSCDLVLTTLDEARAAIGALRPPVLDDLGLAGALAALARGLPDVRVVLDLDERRLPEHVEVALYRIAQETLQNVLKHAGAEEVGVRLEVGDTAVHLVLGDDGAGFDPAERPAGSPGYGLASVQERAELVGGGVRVTSRPGTGTTVTVTVPVEDQPNGEVSADNT</sequence>
<dbReference type="GO" id="GO:0046983">
    <property type="term" value="F:protein dimerization activity"/>
    <property type="evidence" value="ECO:0007669"/>
    <property type="project" value="InterPro"/>
</dbReference>
<dbReference type="GO" id="GO:0051539">
    <property type="term" value="F:4 iron, 4 sulfur cluster binding"/>
    <property type="evidence" value="ECO:0007669"/>
    <property type="project" value="UniProtKB-KW"/>
</dbReference>
<dbReference type="CDD" id="cd16917">
    <property type="entry name" value="HATPase_UhpB-NarQ-NarX-like"/>
    <property type="match status" value="1"/>
</dbReference>
<keyword evidence="10" id="KW-0479">Metal-binding</keyword>
<evidence type="ECO:0000256" key="3">
    <source>
        <dbReference type="ARBA" id="ARBA00004496"/>
    </source>
</evidence>
<dbReference type="SUPFAM" id="SSF55874">
    <property type="entry name" value="ATPase domain of HSP90 chaperone/DNA topoisomerase II/histidine kinase"/>
    <property type="match status" value="1"/>
</dbReference>
<evidence type="ECO:0000256" key="15">
    <source>
        <dbReference type="ARBA" id="ARBA00023012"/>
    </source>
</evidence>
<dbReference type="PROSITE" id="PS50109">
    <property type="entry name" value="HIS_KIN"/>
    <property type="match status" value="1"/>
</dbReference>
<keyword evidence="9" id="KW-0808">Transferase</keyword>
<dbReference type="InterPro" id="IPR004358">
    <property type="entry name" value="Sig_transdc_His_kin-like_C"/>
</dbReference>
<evidence type="ECO:0000256" key="18">
    <source>
        <dbReference type="ARBA" id="ARBA00030800"/>
    </source>
</evidence>
<dbReference type="EC" id="2.7.13.3" evidence="4"/>
<evidence type="ECO:0000256" key="16">
    <source>
        <dbReference type="ARBA" id="ARBA00023014"/>
    </source>
</evidence>
<evidence type="ECO:0000256" key="13">
    <source>
        <dbReference type="ARBA" id="ARBA00022840"/>
    </source>
</evidence>
<dbReference type="SMART" id="SM00387">
    <property type="entry name" value="HATPase_c"/>
    <property type="match status" value="1"/>
</dbReference>
<dbReference type="RefSeq" id="WP_116707192.1">
    <property type="nucleotide sequence ID" value="NZ_QEKW01000002.1"/>
</dbReference>
<keyword evidence="21" id="KW-1185">Reference proteome</keyword>
<comment type="function">
    <text evidence="17">Member of the two-component regulatory system NreB/NreC involved in the control of dissimilatory nitrate/nitrite reduction in response to oxygen. NreB functions as a direct oxygen sensor histidine kinase which is autophosphorylated, in the absence of oxygen, probably at the conserved histidine residue, and transfers its phosphate group probably to a conserved aspartate residue of NreC. NreB/NreC activates the expression of the nitrate (narGHJI) and nitrite (nir) reductase operons, as well as the putative nitrate transporter gene narT.</text>
</comment>
<dbReference type="Gene3D" id="3.30.450.40">
    <property type="match status" value="1"/>
</dbReference>
<evidence type="ECO:0000256" key="8">
    <source>
        <dbReference type="ARBA" id="ARBA00022553"/>
    </source>
</evidence>
<organism evidence="20 21">
    <name type="scientific">Actinomycetospora cinnamomea</name>
    <dbReference type="NCBI Taxonomy" id="663609"/>
    <lineage>
        <taxon>Bacteria</taxon>
        <taxon>Bacillati</taxon>
        <taxon>Actinomycetota</taxon>
        <taxon>Actinomycetes</taxon>
        <taxon>Pseudonocardiales</taxon>
        <taxon>Pseudonocardiaceae</taxon>
        <taxon>Actinomycetospora</taxon>
    </lineage>
</organism>
<dbReference type="EMBL" id="QEKW01000002">
    <property type="protein sequence ID" value="PVZ13146.1"/>
    <property type="molecule type" value="Genomic_DNA"/>
</dbReference>
<keyword evidence="15" id="KW-0902">Two-component regulatory system</keyword>
<dbReference type="GO" id="GO:0016020">
    <property type="term" value="C:membrane"/>
    <property type="evidence" value="ECO:0007669"/>
    <property type="project" value="InterPro"/>
</dbReference>
<keyword evidence="16" id="KW-0411">Iron-sulfur</keyword>
<comment type="caution">
    <text evidence="20">The sequence shown here is derived from an EMBL/GenBank/DDBJ whole genome shotgun (WGS) entry which is preliminary data.</text>
</comment>
<dbReference type="SMART" id="SM00065">
    <property type="entry name" value="GAF"/>
    <property type="match status" value="1"/>
</dbReference>
<evidence type="ECO:0000256" key="17">
    <source>
        <dbReference type="ARBA" id="ARBA00024827"/>
    </source>
</evidence>
<keyword evidence="14" id="KW-0408">Iron</keyword>
<comment type="subcellular location">
    <subcellularLocation>
        <location evidence="3">Cytoplasm</location>
    </subcellularLocation>
</comment>
<keyword evidence="11" id="KW-0547">Nucleotide-binding</keyword>
<dbReference type="OrthoDB" id="144293at2"/>
<evidence type="ECO:0000256" key="6">
    <source>
        <dbReference type="ARBA" id="ARBA00022485"/>
    </source>
</evidence>
<dbReference type="SUPFAM" id="SSF55781">
    <property type="entry name" value="GAF domain-like"/>
    <property type="match status" value="1"/>
</dbReference>
<proteinExistence type="predicted"/>
<dbReference type="InterPro" id="IPR050482">
    <property type="entry name" value="Sensor_HK_TwoCompSys"/>
</dbReference>
<dbReference type="InterPro" id="IPR003018">
    <property type="entry name" value="GAF"/>
</dbReference>
<dbReference type="GO" id="GO:0000155">
    <property type="term" value="F:phosphorelay sensor kinase activity"/>
    <property type="evidence" value="ECO:0007669"/>
    <property type="project" value="InterPro"/>
</dbReference>
<evidence type="ECO:0000313" key="20">
    <source>
        <dbReference type="EMBL" id="PVZ13146.1"/>
    </source>
</evidence>
<reference evidence="20 21" key="1">
    <citation type="submission" date="2018-04" db="EMBL/GenBank/DDBJ databases">
        <title>Genomic Encyclopedia of Type Strains, Phase IV (KMG-IV): sequencing the most valuable type-strain genomes for metagenomic binning, comparative biology and taxonomic classification.</title>
        <authorList>
            <person name="Goeker M."/>
        </authorList>
    </citation>
    <scope>NUCLEOTIDE SEQUENCE [LARGE SCALE GENOMIC DNA]</scope>
    <source>
        <strain evidence="20 21">DSM 45771</strain>
    </source>
</reference>
<dbReference type="GO" id="GO:0005737">
    <property type="term" value="C:cytoplasm"/>
    <property type="evidence" value="ECO:0007669"/>
    <property type="project" value="UniProtKB-SubCell"/>
</dbReference>
<evidence type="ECO:0000256" key="9">
    <source>
        <dbReference type="ARBA" id="ARBA00022679"/>
    </source>
</evidence>
<evidence type="ECO:0000256" key="1">
    <source>
        <dbReference type="ARBA" id="ARBA00000085"/>
    </source>
</evidence>
<dbReference type="Gene3D" id="3.30.565.10">
    <property type="entry name" value="Histidine kinase-like ATPase, C-terminal domain"/>
    <property type="match status" value="1"/>
</dbReference>
<keyword evidence="6" id="KW-0004">4Fe-4S</keyword>
<evidence type="ECO:0000256" key="7">
    <source>
        <dbReference type="ARBA" id="ARBA00022490"/>
    </source>
</evidence>
<evidence type="ECO:0000259" key="19">
    <source>
        <dbReference type="PROSITE" id="PS50109"/>
    </source>
</evidence>
<comment type="cofactor">
    <cofactor evidence="2">
        <name>[4Fe-4S] cluster</name>
        <dbReference type="ChEBI" id="CHEBI:49883"/>
    </cofactor>
</comment>
<evidence type="ECO:0000256" key="2">
    <source>
        <dbReference type="ARBA" id="ARBA00001966"/>
    </source>
</evidence>
<evidence type="ECO:0000256" key="4">
    <source>
        <dbReference type="ARBA" id="ARBA00012438"/>
    </source>
</evidence>
<gene>
    <name evidence="20" type="ORF">C8D89_102296</name>
</gene>